<accession>A0A8S5S4E7</accession>
<dbReference type="GO" id="GO:0033644">
    <property type="term" value="C:host cell membrane"/>
    <property type="evidence" value="ECO:0007669"/>
    <property type="project" value="UniProtKB-SubCell"/>
</dbReference>
<dbReference type="InterPro" id="IPR006480">
    <property type="entry name" value="Phage_holin_4_1"/>
</dbReference>
<evidence type="ECO:0000256" key="1">
    <source>
        <dbReference type="ARBA" id="ARBA00004301"/>
    </source>
</evidence>
<organism evidence="6">
    <name type="scientific">Siphoviridae sp. ctmP938</name>
    <dbReference type="NCBI Taxonomy" id="2827933"/>
    <lineage>
        <taxon>Viruses</taxon>
        <taxon>Duplodnaviria</taxon>
        <taxon>Heunggongvirae</taxon>
        <taxon>Uroviricota</taxon>
        <taxon>Caudoviricetes</taxon>
    </lineage>
</organism>
<evidence type="ECO:0000313" key="6">
    <source>
        <dbReference type="EMBL" id="DAF45790.1"/>
    </source>
</evidence>
<keyword evidence="4 5" id="KW-0472">Membrane</keyword>
<reference evidence="6" key="1">
    <citation type="journal article" date="2021" name="Proc. Natl. Acad. Sci. U.S.A.">
        <title>A Catalog of Tens of Thousands of Viruses from Human Metagenomes Reveals Hidden Associations with Chronic Diseases.</title>
        <authorList>
            <person name="Tisza M.J."/>
            <person name="Buck C.B."/>
        </authorList>
    </citation>
    <scope>NUCLEOTIDE SEQUENCE</scope>
    <source>
        <strain evidence="6">CtmP938</strain>
    </source>
</reference>
<keyword evidence="2 5" id="KW-0812">Transmembrane</keyword>
<name>A0A8S5S4E7_9CAUD</name>
<evidence type="ECO:0000256" key="3">
    <source>
        <dbReference type="ARBA" id="ARBA00022989"/>
    </source>
</evidence>
<keyword evidence="3 5" id="KW-1133">Transmembrane helix</keyword>
<proteinExistence type="predicted"/>
<evidence type="ECO:0000256" key="4">
    <source>
        <dbReference type="ARBA" id="ARBA00023136"/>
    </source>
</evidence>
<sequence>MKEWLCAAIGVIGGYIASLFGGWNAALITLVTFMGVDYFTGLIVAGLFHASPKTPDGRLESLAGWKGLCRKGVTLLIVLIGKRLDLTIGSDFIGDAVIIAFIANESISIIENAGRMGVPIPAVVVNAIEVLKKDGEHPETHHEEMGE</sequence>
<protein>
    <submittedName>
        <fullName evidence="6">Holin</fullName>
    </submittedName>
</protein>
<evidence type="ECO:0000256" key="5">
    <source>
        <dbReference type="SAM" id="Phobius"/>
    </source>
</evidence>
<dbReference type="EMBL" id="BK032519">
    <property type="protein sequence ID" value="DAF45790.1"/>
    <property type="molecule type" value="Genomic_DNA"/>
</dbReference>
<comment type="subcellular location">
    <subcellularLocation>
        <location evidence="1">Host membrane</location>
        <topology evidence="1">Multi-pass membrane protein</topology>
    </subcellularLocation>
</comment>
<feature type="transmembrane region" description="Helical" evidence="5">
    <location>
        <begin position="26"/>
        <end position="48"/>
    </location>
</feature>
<evidence type="ECO:0000256" key="2">
    <source>
        <dbReference type="ARBA" id="ARBA00022692"/>
    </source>
</evidence>
<dbReference type="NCBIfam" id="TIGR01593">
    <property type="entry name" value="holin_tox_secr"/>
    <property type="match status" value="1"/>
</dbReference>
<dbReference type="Pfam" id="PF05105">
    <property type="entry name" value="Phage_holin_4_1"/>
    <property type="match status" value="1"/>
</dbReference>